<feature type="region of interest" description="Disordered" evidence="1">
    <location>
        <begin position="58"/>
        <end position="113"/>
    </location>
</feature>
<dbReference type="Proteomes" id="UP001353858">
    <property type="component" value="Unassembled WGS sequence"/>
</dbReference>
<feature type="compositionally biased region" description="Basic and acidic residues" evidence="1">
    <location>
        <begin position="88"/>
        <end position="113"/>
    </location>
</feature>
<name>A0AAN7SRJ8_9COLE</name>
<dbReference type="PANTHER" id="PTHR21301:SF10">
    <property type="entry name" value="REVERSE TRANSCRIPTASE DOMAIN-CONTAINING PROTEIN"/>
    <property type="match status" value="1"/>
</dbReference>
<keyword evidence="4" id="KW-1185">Reference proteome</keyword>
<feature type="compositionally biased region" description="Basic and acidic residues" evidence="1">
    <location>
        <begin position="58"/>
        <end position="79"/>
    </location>
</feature>
<accession>A0AAN7SRJ8</accession>
<sequence length="175" mass="21044">METTVYRKPTHTGRYLNFESNHSTSTKRGEVKSLIDRAYRLCNSEKGLQEEIKNIRNDLRQNGRNKKATEEEQKEREQIFGKGKKTIRSPDIKKISEESEGKTSRTEGGRKEMEELKELMREMMKQMEENMQGIRQEIKEMKKEMGEREKKWEKEKEKLVERIEKLEKKEEDEER</sequence>
<organism evidence="3 4">
    <name type="scientific">Aquatica leii</name>
    <dbReference type="NCBI Taxonomy" id="1421715"/>
    <lineage>
        <taxon>Eukaryota</taxon>
        <taxon>Metazoa</taxon>
        <taxon>Ecdysozoa</taxon>
        <taxon>Arthropoda</taxon>
        <taxon>Hexapoda</taxon>
        <taxon>Insecta</taxon>
        <taxon>Pterygota</taxon>
        <taxon>Neoptera</taxon>
        <taxon>Endopterygota</taxon>
        <taxon>Coleoptera</taxon>
        <taxon>Polyphaga</taxon>
        <taxon>Elateriformia</taxon>
        <taxon>Elateroidea</taxon>
        <taxon>Lampyridae</taxon>
        <taxon>Luciolinae</taxon>
        <taxon>Aquatica</taxon>
    </lineage>
</organism>
<evidence type="ECO:0000313" key="3">
    <source>
        <dbReference type="EMBL" id="KAK4880785.1"/>
    </source>
</evidence>
<dbReference type="EMBL" id="JARPUR010000003">
    <property type="protein sequence ID" value="KAK4880785.1"/>
    <property type="molecule type" value="Genomic_DNA"/>
</dbReference>
<proteinExistence type="predicted"/>
<protein>
    <recommendedName>
        <fullName evidence="2">Helix-turn-helix domain-containing protein</fullName>
    </recommendedName>
</protein>
<dbReference type="PANTHER" id="PTHR21301">
    <property type="entry name" value="REVERSE TRANSCRIPTASE"/>
    <property type="match status" value="1"/>
</dbReference>
<feature type="domain" description="Helix-turn-helix" evidence="2">
    <location>
        <begin position="14"/>
        <end position="63"/>
    </location>
</feature>
<reference evidence="4" key="1">
    <citation type="submission" date="2023-01" db="EMBL/GenBank/DDBJ databases">
        <title>Key to firefly adult light organ development and bioluminescence: homeobox transcription factors regulate luciferase expression and transportation to peroxisome.</title>
        <authorList>
            <person name="Fu X."/>
        </authorList>
    </citation>
    <scope>NUCLEOTIDE SEQUENCE [LARGE SCALE GENOMIC DNA]</scope>
</reference>
<evidence type="ECO:0000256" key="1">
    <source>
        <dbReference type="SAM" id="MobiDB-lite"/>
    </source>
</evidence>
<evidence type="ECO:0000259" key="2">
    <source>
        <dbReference type="Pfam" id="PF26215"/>
    </source>
</evidence>
<gene>
    <name evidence="3" type="ORF">RN001_008931</name>
</gene>
<evidence type="ECO:0000313" key="4">
    <source>
        <dbReference type="Proteomes" id="UP001353858"/>
    </source>
</evidence>
<dbReference type="Pfam" id="PF26215">
    <property type="entry name" value="HTH_animal"/>
    <property type="match status" value="1"/>
</dbReference>
<dbReference type="AlphaFoldDB" id="A0AAN7SRJ8"/>
<comment type="caution">
    <text evidence="3">The sequence shown here is derived from an EMBL/GenBank/DDBJ whole genome shotgun (WGS) entry which is preliminary data.</text>
</comment>
<dbReference type="InterPro" id="IPR058912">
    <property type="entry name" value="HTH_animal"/>
</dbReference>